<protein>
    <recommendedName>
        <fullName evidence="1">DUF6792 domain-containing protein</fullName>
    </recommendedName>
</protein>
<dbReference type="EMBL" id="JXRR01000008">
    <property type="protein sequence ID" value="KIL50981.1"/>
    <property type="molecule type" value="Genomic_DNA"/>
</dbReference>
<proteinExistence type="predicted"/>
<name>A0A0C2W2Z4_9BACL</name>
<dbReference type="Pfam" id="PF20591">
    <property type="entry name" value="DUF6792"/>
    <property type="match status" value="1"/>
</dbReference>
<comment type="caution">
    <text evidence="2">The sequence shown here is derived from an EMBL/GenBank/DDBJ whole genome shotgun (WGS) entry which is preliminary data.</text>
</comment>
<accession>A0A0C2W2Z4</accession>
<evidence type="ECO:0000313" key="2">
    <source>
        <dbReference type="EMBL" id="KIL50981.1"/>
    </source>
</evidence>
<dbReference type="PATRIC" id="fig|220754.4.peg.882"/>
<evidence type="ECO:0000259" key="1">
    <source>
        <dbReference type="Pfam" id="PF20591"/>
    </source>
</evidence>
<feature type="domain" description="DUF6792" evidence="1">
    <location>
        <begin position="19"/>
        <end position="233"/>
    </location>
</feature>
<reference evidence="2 3" key="1">
    <citation type="submission" date="2015-01" db="EMBL/GenBank/DDBJ databases">
        <title>Jeotgalibacillus campisalis genome sequencing.</title>
        <authorList>
            <person name="Goh K.M."/>
            <person name="Chan K.-G."/>
            <person name="Yaakop A.S."/>
            <person name="Ee R."/>
            <person name="Gan H.M."/>
            <person name="Chan C.S."/>
        </authorList>
    </citation>
    <scope>NUCLEOTIDE SEQUENCE [LARGE SCALE GENOMIC DNA]</scope>
    <source>
        <strain evidence="2 3">SF-57</strain>
    </source>
</reference>
<dbReference type="OrthoDB" id="2712710at2"/>
<sequence>MNPELLSTDAIRLRVIEAEYDNLTKPLFIEKVQQIYFEETGNHLEGSIEVLWTTDVEALKGDTSGYNGTAIHFHSAPDTINQLYIISQGTIDSGDWYYNISSLLGGDQAYQATSAGIFKNYALRRFSKLDGDSPIVIGLAHSLAHNNNASSQLITNGFHKLYSVNGAQPSVYQLALTDRNLRSGLISAFPEILTDPSAIYTLPPASLTAFAEAYYNEKTEGIDQLISEDDPIYAISSIRGFFTAGRVRMIDTNPGTSGLRSMAEKVPDSFVARLQRLAQEYAAAFREGNYVKGIEALTGINVALFAGVSRLLGVLKIYFTQSAQIDEMIRRMNERIPPLFQLLKLVTQKRVPIWNAFFSNYFITEEQKKLLILETERIEENGQKAIELIEKVHARRDLGSYPVLPAQKGARWIPVTDLYYGIRLYFLVKRLRTNVKKMVETLKPVYCDILNSHSIVEMLQALKKEKHS</sequence>
<gene>
    <name evidence="2" type="ORF">KR50_08620</name>
</gene>
<evidence type="ECO:0000313" key="3">
    <source>
        <dbReference type="Proteomes" id="UP000031972"/>
    </source>
</evidence>
<dbReference type="Proteomes" id="UP000031972">
    <property type="component" value="Unassembled WGS sequence"/>
</dbReference>
<organism evidence="2 3">
    <name type="scientific">Jeotgalibacillus campisalis</name>
    <dbReference type="NCBI Taxonomy" id="220754"/>
    <lineage>
        <taxon>Bacteria</taxon>
        <taxon>Bacillati</taxon>
        <taxon>Bacillota</taxon>
        <taxon>Bacilli</taxon>
        <taxon>Bacillales</taxon>
        <taxon>Caryophanaceae</taxon>
        <taxon>Jeotgalibacillus</taxon>
    </lineage>
</organism>
<dbReference type="InterPro" id="IPR046742">
    <property type="entry name" value="DUF6792"/>
</dbReference>
<keyword evidence="3" id="KW-1185">Reference proteome</keyword>
<dbReference type="RefSeq" id="WP_041055251.1">
    <property type="nucleotide sequence ID" value="NZ_JXRR01000008.1"/>
</dbReference>
<dbReference type="AlphaFoldDB" id="A0A0C2W2Z4"/>